<proteinExistence type="predicted"/>
<accession>A0ACB9GQS2</accession>
<dbReference type="EMBL" id="CM042031">
    <property type="protein sequence ID" value="KAI3785747.1"/>
    <property type="molecule type" value="Genomic_DNA"/>
</dbReference>
<keyword evidence="2" id="KW-1185">Reference proteome</keyword>
<evidence type="ECO:0000313" key="2">
    <source>
        <dbReference type="Proteomes" id="UP001056120"/>
    </source>
</evidence>
<reference evidence="2" key="1">
    <citation type="journal article" date="2022" name="Mol. Ecol. Resour.">
        <title>The genomes of chicory, endive, great burdock and yacon provide insights into Asteraceae palaeo-polyploidization history and plant inulin production.</title>
        <authorList>
            <person name="Fan W."/>
            <person name="Wang S."/>
            <person name="Wang H."/>
            <person name="Wang A."/>
            <person name="Jiang F."/>
            <person name="Liu H."/>
            <person name="Zhao H."/>
            <person name="Xu D."/>
            <person name="Zhang Y."/>
        </authorList>
    </citation>
    <scope>NUCLEOTIDE SEQUENCE [LARGE SCALE GENOMIC DNA]</scope>
    <source>
        <strain evidence="2">cv. Yunnan</strain>
    </source>
</reference>
<reference evidence="1 2" key="2">
    <citation type="journal article" date="2022" name="Mol. Ecol. Resour.">
        <title>The genomes of chicory, endive, great burdock and yacon provide insights into Asteraceae paleo-polyploidization history and plant inulin production.</title>
        <authorList>
            <person name="Fan W."/>
            <person name="Wang S."/>
            <person name="Wang H."/>
            <person name="Wang A."/>
            <person name="Jiang F."/>
            <person name="Liu H."/>
            <person name="Zhao H."/>
            <person name="Xu D."/>
            <person name="Zhang Y."/>
        </authorList>
    </citation>
    <scope>NUCLEOTIDE SEQUENCE [LARGE SCALE GENOMIC DNA]</scope>
    <source>
        <strain evidence="2">cv. Yunnan</strain>
        <tissue evidence="1">Leaves</tissue>
    </source>
</reference>
<gene>
    <name evidence="1" type="ORF">L1987_44872</name>
</gene>
<comment type="caution">
    <text evidence="1">The sequence shown here is derived from an EMBL/GenBank/DDBJ whole genome shotgun (WGS) entry which is preliminary data.</text>
</comment>
<dbReference type="Proteomes" id="UP001056120">
    <property type="component" value="Linkage Group LG14"/>
</dbReference>
<name>A0ACB9GQS2_9ASTR</name>
<evidence type="ECO:0000313" key="1">
    <source>
        <dbReference type="EMBL" id="KAI3785747.1"/>
    </source>
</evidence>
<protein>
    <submittedName>
        <fullName evidence="1">Uncharacterized protein</fullName>
    </submittedName>
</protein>
<sequence length="136" mass="15258">MFAHLTTFKVNMIENYFQQNNISMTSHRLSQVPPPAVFYHFMVVEDDYQNQLHDSTPTGHPMSPPPPLLVVGNHHSAAATDSLSLPLGNWLPNNDSASHNRKDIVLYDLGYFSVSLVAVHIGSKHYKNQEKGDMIS</sequence>
<organism evidence="1 2">
    <name type="scientific">Smallanthus sonchifolius</name>
    <dbReference type="NCBI Taxonomy" id="185202"/>
    <lineage>
        <taxon>Eukaryota</taxon>
        <taxon>Viridiplantae</taxon>
        <taxon>Streptophyta</taxon>
        <taxon>Embryophyta</taxon>
        <taxon>Tracheophyta</taxon>
        <taxon>Spermatophyta</taxon>
        <taxon>Magnoliopsida</taxon>
        <taxon>eudicotyledons</taxon>
        <taxon>Gunneridae</taxon>
        <taxon>Pentapetalae</taxon>
        <taxon>asterids</taxon>
        <taxon>campanulids</taxon>
        <taxon>Asterales</taxon>
        <taxon>Asteraceae</taxon>
        <taxon>Asteroideae</taxon>
        <taxon>Heliantheae alliance</taxon>
        <taxon>Millerieae</taxon>
        <taxon>Smallanthus</taxon>
    </lineage>
</organism>